<dbReference type="GO" id="GO:0008270">
    <property type="term" value="F:zinc ion binding"/>
    <property type="evidence" value="ECO:0007669"/>
    <property type="project" value="UniProtKB-KW"/>
</dbReference>
<dbReference type="InterPro" id="IPR000571">
    <property type="entry name" value="Znf_CCCH"/>
</dbReference>
<reference evidence="7" key="3">
    <citation type="journal article" date="2016" name="Gigascience">
        <title>De novo construction of an expanded transcriptome assembly for the western tarnished plant bug, Lygus hesperus.</title>
        <authorList>
            <person name="Tassone E.E."/>
            <person name="Geib S.M."/>
            <person name="Hall B."/>
            <person name="Fabrick J.A."/>
            <person name="Brent C.S."/>
            <person name="Hull J.J."/>
        </authorList>
    </citation>
    <scope>NUCLEOTIDE SEQUENCE</scope>
</reference>
<keyword evidence="3 4" id="KW-0862">Zinc</keyword>
<organism evidence="6">
    <name type="scientific">Lygus hesperus</name>
    <name type="common">Western plant bug</name>
    <dbReference type="NCBI Taxonomy" id="30085"/>
    <lineage>
        <taxon>Eukaryota</taxon>
        <taxon>Metazoa</taxon>
        <taxon>Ecdysozoa</taxon>
        <taxon>Arthropoda</taxon>
        <taxon>Hexapoda</taxon>
        <taxon>Insecta</taxon>
        <taxon>Pterygota</taxon>
        <taxon>Neoptera</taxon>
        <taxon>Paraneoptera</taxon>
        <taxon>Hemiptera</taxon>
        <taxon>Heteroptera</taxon>
        <taxon>Panheteroptera</taxon>
        <taxon>Cimicomorpha</taxon>
        <taxon>Miridae</taxon>
        <taxon>Mirini</taxon>
        <taxon>Lygus</taxon>
    </lineage>
</organism>
<dbReference type="EMBL" id="GDHC01012843">
    <property type="protein sequence ID" value="JAQ05786.1"/>
    <property type="molecule type" value="Transcribed_RNA"/>
</dbReference>
<feature type="domain" description="C3H1-type" evidence="5">
    <location>
        <begin position="11"/>
        <end position="38"/>
    </location>
</feature>
<dbReference type="EMBL" id="GBHO01032962">
    <property type="protein sequence ID" value="JAG10642.1"/>
    <property type="molecule type" value="Transcribed_RNA"/>
</dbReference>
<proteinExistence type="predicted"/>
<dbReference type="InterPro" id="IPR036855">
    <property type="entry name" value="Znf_CCCH_sf"/>
</dbReference>
<feature type="zinc finger region" description="C3H1-type" evidence="4">
    <location>
        <begin position="11"/>
        <end position="38"/>
    </location>
</feature>
<dbReference type="PANTHER" id="PTHR37562">
    <property type="entry name" value="C3H1-TYPE DOMAIN-CONTAINING PROTEIN-RELATED"/>
    <property type="match status" value="1"/>
</dbReference>
<feature type="zinc finger region" description="C3H1-type" evidence="4">
    <location>
        <begin position="211"/>
        <end position="239"/>
    </location>
</feature>
<name>A0A0A9WQC7_LYGHE</name>
<evidence type="ECO:0000256" key="3">
    <source>
        <dbReference type="ARBA" id="ARBA00022833"/>
    </source>
</evidence>
<evidence type="ECO:0000259" key="5">
    <source>
        <dbReference type="PROSITE" id="PS50103"/>
    </source>
</evidence>
<accession>A0A0A9WQC7</accession>
<dbReference type="AlphaFoldDB" id="A0A0A9WQC7"/>
<evidence type="ECO:0000256" key="2">
    <source>
        <dbReference type="ARBA" id="ARBA00022771"/>
    </source>
</evidence>
<keyword evidence="2 4" id="KW-0863">Zinc-finger</keyword>
<dbReference type="SMART" id="SM00356">
    <property type="entry name" value="ZnF_C3H1"/>
    <property type="match status" value="2"/>
</dbReference>
<feature type="domain" description="C3H1-type" evidence="5">
    <location>
        <begin position="211"/>
        <end position="239"/>
    </location>
</feature>
<reference evidence="6" key="1">
    <citation type="journal article" date="2014" name="PLoS ONE">
        <title>Transcriptome-Based Identification of ABC Transporters in the Western Tarnished Plant Bug Lygus hesperus.</title>
        <authorList>
            <person name="Hull J.J."/>
            <person name="Chaney K."/>
            <person name="Geib S.M."/>
            <person name="Fabrick J.A."/>
            <person name="Brent C.S."/>
            <person name="Walsh D."/>
            <person name="Lavine L.C."/>
        </authorList>
    </citation>
    <scope>NUCLEOTIDE SEQUENCE</scope>
</reference>
<evidence type="ECO:0000256" key="4">
    <source>
        <dbReference type="PROSITE-ProRule" id="PRU00723"/>
    </source>
</evidence>
<sequence length="252" mass="27775">MLYEKFGQQTRFRFQLCKRYLHNRCGSGKECHYIHSKTVPTSTWVHVNENCVTALGSHTLSEDELNGSKNNLKYITMPSGVLFRIYPPNQTNAPPQLIPSNKLLYTIGATNVYRVLVRCLDYVNSGQDSMGTSNTSNNCNNNVDTNFVGGVTTNNNNYDDSGSNAFGGSNTNQFGLSSGTMTMSTLKGFSLTGVASRNPNTAAVMAHEMAKLKPRHCAHFQFKRMCNLGTSCNFIHSLVPFIQGIVNQPALP</sequence>
<evidence type="ECO:0000256" key="1">
    <source>
        <dbReference type="ARBA" id="ARBA00022723"/>
    </source>
</evidence>
<dbReference type="PANTHER" id="PTHR37562:SF5">
    <property type="entry name" value="C3H1-TYPE DOMAIN-CONTAINING PROTEIN"/>
    <property type="match status" value="1"/>
</dbReference>
<dbReference type="SUPFAM" id="SSF90229">
    <property type="entry name" value="CCCH zinc finger"/>
    <property type="match status" value="1"/>
</dbReference>
<reference evidence="6" key="2">
    <citation type="submission" date="2014-07" db="EMBL/GenBank/DDBJ databases">
        <authorList>
            <person name="Hull J."/>
        </authorList>
    </citation>
    <scope>NUCLEOTIDE SEQUENCE</scope>
</reference>
<protein>
    <recommendedName>
        <fullName evidence="5">C3H1-type domain-containing protein</fullName>
    </recommendedName>
</protein>
<evidence type="ECO:0000313" key="6">
    <source>
        <dbReference type="EMBL" id="JAG10642.1"/>
    </source>
</evidence>
<dbReference type="PROSITE" id="PS50103">
    <property type="entry name" value="ZF_C3H1"/>
    <property type="match status" value="2"/>
</dbReference>
<evidence type="ECO:0000313" key="7">
    <source>
        <dbReference type="EMBL" id="JAQ05786.1"/>
    </source>
</evidence>
<keyword evidence="1 4" id="KW-0479">Metal-binding</keyword>
<gene>
    <name evidence="6" type="ORF">CM83_33146</name>
    <name evidence="7" type="ORF">g.99070</name>
</gene>